<feature type="compositionally biased region" description="Pro residues" evidence="1">
    <location>
        <begin position="81"/>
        <end position="103"/>
    </location>
</feature>
<proteinExistence type="predicted"/>
<gene>
    <name evidence="3" type="ORF">POL72_24875</name>
</gene>
<reference evidence="3 4" key="1">
    <citation type="submission" date="2023-01" db="EMBL/GenBank/DDBJ databases">
        <title>Minimal conservation of predation-associated metabolite biosynthetic gene clusters underscores biosynthetic potential of Myxococcota including descriptions for ten novel species: Archangium lansinium sp. nov., Myxococcus landrumus sp. nov., Nannocystis bai.</title>
        <authorList>
            <person name="Ahearne A."/>
            <person name="Stevens C."/>
            <person name="Dowd S."/>
        </authorList>
    </citation>
    <scope>NUCLEOTIDE SEQUENCE [LARGE SCALE GENOMIC DNA]</scope>
    <source>
        <strain evidence="3 4">WIWO2</strain>
    </source>
</reference>
<keyword evidence="2" id="KW-0732">Signal</keyword>
<dbReference type="RefSeq" id="WP_272098049.1">
    <property type="nucleotide sequence ID" value="NZ_JAQNDK010000003.1"/>
</dbReference>
<organism evidence="3 4">
    <name type="scientific">Sorangium atrum</name>
    <dbReference type="NCBI Taxonomy" id="2995308"/>
    <lineage>
        <taxon>Bacteria</taxon>
        <taxon>Pseudomonadati</taxon>
        <taxon>Myxococcota</taxon>
        <taxon>Polyangia</taxon>
        <taxon>Polyangiales</taxon>
        <taxon>Polyangiaceae</taxon>
        <taxon>Sorangium</taxon>
    </lineage>
</organism>
<feature type="region of interest" description="Disordered" evidence="1">
    <location>
        <begin position="21"/>
        <end position="108"/>
    </location>
</feature>
<name>A0ABT5C3L4_9BACT</name>
<dbReference type="PANTHER" id="PTHR48125:SF10">
    <property type="entry name" value="OS12G0136300 PROTEIN"/>
    <property type="match status" value="1"/>
</dbReference>
<evidence type="ECO:0000313" key="3">
    <source>
        <dbReference type="EMBL" id="MDC0680996.1"/>
    </source>
</evidence>
<evidence type="ECO:0000256" key="1">
    <source>
        <dbReference type="SAM" id="MobiDB-lite"/>
    </source>
</evidence>
<dbReference type="Proteomes" id="UP001217485">
    <property type="component" value="Unassembled WGS sequence"/>
</dbReference>
<evidence type="ECO:0008006" key="5">
    <source>
        <dbReference type="Google" id="ProtNLM"/>
    </source>
</evidence>
<comment type="caution">
    <text evidence="3">The sequence shown here is derived from an EMBL/GenBank/DDBJ whole genome shotgun (WGS) entry which is preliminary data.</text>
</comment>
<evidence type="ECO:0000256" key="2">
    <source>
        <dbReference type="SAM" id="SignalP"/>
    </source>
</evidence>
<evidence type="ECO:0000313" key="4">
    <source>
        <dbReference type="Proteomes" id="UP001217485"/>
    </source>
</evidence>
<dbReference type="EMBL" id="JAQNDK010000003">
    <property type="protein sequence ID" value="MDC0680996.1"/>
    <property type="molecule type" value="Genomic_DNA"/>
</dbReference>
<accession>A0ABT5C3L4</accession>
<feature type="compositionally biased region" description="Pro residues" evidence="1">
    <location>
        <begin position="25"/>
        <end position="52"/>
    </location>
</feature>
<sequence>MTFRSLLVAAGVLGSISVASAQTPPAQPTAPPADLTPPQPPQQPAAPAPAAPGAPAAAPGAPAAAPGAPAAAPGVAAAPAAAPPAEPAPPAQPEPPAEPPSAPVTPRSDAVVSPVVRMDLATAADTVQEEDEETNLRWRGTSFTWNQAGSTTLFGVGGEYTPDIQVYGWDFTLRPSYYLLDRPKDKVSLSAEIGWLVELTNSDTTATYREPQLKDTTLGARYSRALWESGGANKGEYKTDAAMRLRVTLPTSPQSWNSGDYFTVSVGPQVSQKIKLLGSKADGLNHVTATLGVTYAHLFSRSIMRVNPDLRRLRQNPSGESELDEQLSGYAQVLNRLTTSLDLDVPLYKDLSLGTSFGLLSRFKPELGEGCLKISTGCAPYTFDGATYLPNTAFDINVSYPVYEVVDLTLGYNNTTAQLGEDGQRRSFFYSPDAQFYLDINANLDVIYSKVTGRGKKAEKAGAASASRRQAL</sequence>
<keyword evidence="4" id="KW-1185">Reference proteome</keyword>
<protein>
    <recommendedName>
        <fullName evidence="5">Secreted protein</fullName>
    </recommendedName>
</protein>
<feature type="signal peptide" evidence="2">
    <location>
        <begin position="1"/>
        <end position="21"/>
    </location>
</feature>
<feature type="compositionally biased region" description="Low complexity" evidence="1">
    <location>
        <begin position="53"/>
        <end position="80"/>
    </location>
</feature>
<dbReference type="PANTHER" id="PTHR48125">
    <property type="entry name" value="LP07818P1"/>
    <property type="match status" value="1"/>
</dbReference>
<feature type="chain" id="PRO_5045447510" description="Secreted protein" evidence="2">
    <location>
        <begin position="22"/>
        <end position="472"/>
    </location>
</feature>